<accession>A0ABV8AIW4</accession>
<comment type="caution">
    <text evidence="1">The sequence shown here is derived from an EMBL/GenBank/DDBJ whole genome shotgun (WGS) entry which is preliminary data.</text>
</comment>
<evidence type="ECO:0000313" key="2">
    <source>
        <dbReference type="Proteomes" id="UP001595812"/>
    </source>
</evidence>
<keyword evidence="2" id="KW-1185">Reference proteome</keyword>
<reference evidence="2" key="1">
    <citation type="journal article" date="2019" name="Int. J. Syst. Evol. Microbiol.">
        <title>The Global Catalogue of Microorganisms (GCM) 10K type strain sequencing project: providing services to taxonomists for standard genome sequencing and annotation.</title>
        <authorList>
            <consortium name="The Broad Institute Genomics Platform"/>
            <consortium name="The Broad Institute Genome Sequencing Center for Infectious Disease"/>
            <person name="Wu L."/>
            <person name="Ma J."/>
        </authorList>
    </citation>
    <scope>NUCLEOTIDE SEQUENCE [LARGE SCALE GENOMIC DNA]</scope>
    <source>
        <strain evidence="2">CECT 8979</strain>
    </source>
</reference>
<proteinExistence type="predicted"/>
<dbReference type="PROSITE" id="PS51257">
    <property type="entry name" value="PROKAR_LIPOPROTEIN"/>
    <property type="match status" value="1"/>
</dbReference>
<evidence type="ECO:0000313" key="1">
    <source>
        <dbReference type="EMBL" id="MFC3876930.1"/>
    </source>
</evidence>
<name>A0ABV8AIW4_9FLAO</name>
<dbReference type="Proteomes" id="UP001595812">
    <property type="component" value="Unassembled WGS sequence"/>
</dbReference>
<dbReference type="EMBL" id="JBHSAT010000004">
    <property type="protein sequence ID" value="MFC3876930.1"/>
    <property type="molecule type" value="Genomic_DNA"/>
</dbReference>
<dbReference type="RefSeq" id="WP_386098301.1">
    <property type="nucleotide sequence ID" value="NZ_JBHSAT010000004.1"/>
</dbReference>
<protein>
    <submittedName>
        <fullName evidence="1">Uncharacterized protein</fullName>
    </submittedName>
</protein>
<sequence length="116" mass="13072">MEPERGTSGPSKDKVIQLVENNGMLMLAVAACEKCFPALYTYKSDLSKQFGKSVFNNSMGFYAVSYDGNSFVVFLPSLSAEKDFEFSNFYSKETSKLKFLTKKKVEEYATKLLDLL</sequence>
<gene>
    <name evidence="1" type="ORF">ACFOSX_06760</name>
</gene>
<organism evidence="1 2">
    <name type="scientific">Winogradskyella maritima</name>
    <dbReference type="NCBI Taxonomy" id="1517766"/>
    <lineage>
        <taxon>Bacteria</taxon>
        <taxon>Pseudomonadati</taxon>
        <taxon>Bacteroidota</taxon>
        <taxon>Flavobacteriia</taxon>
        <taxon>Flavobacteriales</taxon>
        <taxon>Flavobacteriaceae</taxon>
        <taxon>Winogradskyella</taxon>
    </lineage>
</organism>